<evidence type="ECO:0000256" key="8">
    <source>
        <dbReference type="PIRSR" id="PIRSR500134-1"/>
    </source>
</evidence>
<feature type="binding site" evidence="9">
    <location>
        <begin position="254"/>
        <end position="258"/>
    </location>
    <ligand>
        <name>substrate</name>
    </ligand>
</feature>
<evidence type="ECO:0000256" key="2">
    <source>
        <dbReference type="ARBA" id="ARBA00006601"/>
    </source>
</evidence>
<keyword evidence="5 7" id="KW-0520">NAD</keyword>
<keyword evidence="13" id="KW-1185">Reference proteome</keyword>
<dbReference type="GO" id="GO:0003979">
    <property type="term" value="F:UDP-glucose 6-dehydrogenase activity"/>
    <property type="evidence" value="ECO:0007669"/>
    <property type="project" value="UniProtKB-EC"/>
</dbReference>
<comment type="similarity">
    <text evidence="2 7">Belongs to the UDP-glucose/GDP-mannose dehydrogenase family.</text>
</comment>
<evidence type="ECO:0000313" key="13">
    <source>
        <dbReference type="Proteomes" id="UP000018291"/>
    </source>
</evidence>
<feature type="binding site" evidence="9">
    <location>
        <position position="209"/>
    </location>
    <ligand>
        <name>substrate</name>
    </ligand>
</feature>
<evidence type="ECO:0000256" key="6">
    <source>
        <dbReference type="ARBA" id="ARBA00047473"/>
    </source>
</evidence>
<dbReference type="InterPro" id="IPR028357">
    <property type="entry name" value="UDPglc_DH_bac"/>
</dbReference>
<dbReference type="InterPro" id="IPR017476">
    <property type="entry name" value="UDP-Glc/GDP-Man"/>
</dbReference>
<dbReference type="GO" id="GO:0051287">
    <property type="term" value="F:NAD binding"/>
    <property type="evidence" value="ECO:0007669"/>
    <property type="project" value="InterPro"/>
</dbReference>
<dbReference type="NCBIfam" id="TIGR03026">
    <property type="entry name" value="NDP-sugDHase"/>
    <property type="match status" value="1"/>
</dbReference>
<feature type="binding site" evidence="10">
    <location>
        <position position="131"/>
    </location>
    <ligand>
        <name>NAD(+)</name>
        <dbReference type="ChEBI" id="CHEBI:57540"/>
    </ligand>
</feature>
<comment type="caution">
    <text evidence="12">The sequence shown here is derived from an EMBL/GenBank/DDBJ whole genome shotgun (WGS) entry which is preliminary data.</text>
</comment>
<dbReference type="Proteomes" id="UP000018291">
    <property type="component" value="Unassembled WGS sequence"/>
</dbReference>
<dbReference type="HOGENOM" id="CLU_023810_1_2_11"/>
<feature type="binding site" evidence="10">
    <location>
        <position position="333"/>
    </location>
    <ligand>
        <name>NAD(+)</name>
        <dbReference type="ChEBI" id="CHEBI:57540"/>
    </ligand>
</feature>
<feature type="binding site" evidence="10">
    <location>
        <position position="40"/>
    </location>
    <ligand>
        <name>NAD(+)</name>
        <dbReference type="ChEBI" id="CHEBI:57540"/>
    </ligand>
</feature>
<proteinExistence type="inferred from homology"/>
<sequence>MTTCHNDPVSARVAVVGTGYVGLTTAAALAHLGHDVVGIDIDAAKVERLRRGELPILEAGLDELVAEGVAAGRLRFTTDGIGTVGDRRFVFLCVPTPQGADGAADLSYIQEAARTLGPHLASDTVVVNKSTVPVGSARVVAAELRRDDVSVVSNPEFLREGSAVADFLKPDRVVIGSDDRAAALDTAELYSSLNAPIMITDPASAETIKYASNAFLATKLSFINAVAAVCEAVGADVADVVTGMGYDTRIGREFLRPGPGWGGSCFPKDTLAMVRIAADAGYDFGLLKGVVEVNDQQFDRVVDKIRRGVAGPLEGATVALWGLTFKARTDDLRDSPALEVAERLSKAGAKVVAYDPTVEPGRSDPSLESVQVTATALEAVTGADVLAVMTEWDQFRWVDLGEVAEAMSGATVIDGRNLLNPTDVRAAGLRYDGIGRS</sequence>
<dbReference type="GO" id="GO:0006065">
    <property type="term" value="P:UDP-glucuronate biosynthetic process"/>
    <property type="evidence" value="ECO:0007669"/>
    <property type="project" value="UniProtKB-UniPathway"/>
</dbReference>
<dbReference type="PIRSF" id="PIRSF000124">
    <property type="entry name" value="UDPglc_GDPman_dh"/>
    <property type="match status" value="1"/>
</dbReference>
<dbReference type="Gene3D" id="3.40.50.720">
    <property type="entry name" value="NAD(P)-binding Rossmann-like Domain"/>
    <property type="match status" value="2"/>
</dbReference>
<dbReference type="GO" id="GO:0000271">
    <property type="term" value="P:polysaccharide biosynthetic process"/>
    <property type="evidence" value="ECO:0007669"/>
    <property type="project" value="InterPro"/>
</dbReference>
<dbReference type="SMART" id="SM00984">
    <property type="entry name" value="UDPG_MGDP_dh_C"/>
    <property type="match status" value="1"/>
</dbReference>
<gene>
    <name evidence="12" type="primary">tuaD</name>
    <name evidence="12" type="ORF">BN381_10176</name>
</gene>
<organism evidence="12 13">
    <name type="scientific">Candidatus Neomicrothrix parvicella RN1</name>
    <dbReference type="NCBI Taxonomy" id="1229780"/>
    <lineage>
        <taxon>Bacteria</taxon>
        <taxon>Bacillati</taxon>
        <taxon>Actinomycetota</taxon>
        <taxon>Acidimicrobiia</taxon>
        <taxon>Acidimicrobiales</taxon>
        <taxon>Microthrixaceae</taxon>
        <taxon>Candidatus Neomicrothrix</taxon>
    </lineage>
</organism>
<dbReference type="InterPro" id="IPR014027">
    <property type="entry name" value="UDP-Glc/GDP-Man_DH_C"/>
</dbReference>
<dbReference type="AlphaFoldDB" id="R4YVW1"/>
<dbReference type="eggNOG" id="COG1004">
    <property type="taxonomic scope" value="Bacteria"/>
</dbReference>
<dbReference type="InterPro" id="IPR036291">
    <property type="entry name" value="NAD(P)-bd_dom_sf"/>
</dbReference>
<feature type="active site" description="Nucleophile" evidence="8">
    <location>
        <position position="265"/>
    </location>
</feature>
<comment type="catalytic activity">
    <reaction evidence="6 7">
        <text>UDP-alpha-D-glucose + 2 NAD(+) + H2O = UDP-alpha-D-glucuronate + 2 NADH + 3 H(+)</text>
        <dbReference type="Rhea" id="RHEA:23596"/>
        <dbReference type="ChEBI" id="CHEBI:15377"/>
        <dbReference type="ChEBI" id="CHEBI:15378"/>
        <dbReference type="ChEBI" id="CHEBI:57540"/>
        <dbReference type="ChEBI" id="CHEBI:57945"/>
        <dbReference type="ChEBI" id="CHEBI:58052"/>
        <dbReference type="ChEBI" id="CHEBI:58885"/>
        <dbReference type="EC" id="1.1.1.22"/>
    </reaction>
</comment>
<dbReference type="EMBL" id="CANL01000001">
    <property type="protein sequence ID" value="CCM61945.1"/>
    <property type="molecule type" value="Genomic_DNA"/>
</dbReference>
<dbReference type="Gene3D" id="1.20.5.100">
    <property type="entry name" value="Cytochrome c1, transmembrane anchor, C-terminal"/>
    <property type="match status" value="1"/>
</dbReference>
<keyword evidence="4 7" id="KW-0560">Oxidoreductase</keyword>
<reference evidence="12 13" key="1">
    <citation type="journal article" date="2013" name="ISME J.">
        <title>Metabolic model for the filamentous 'Candidatus Microthrix parvicella' based on genomic and metagenomic analyses.</title>
        <authorList>
            <person name="Jon McIlroy S."/>
            <person name="Kristiansen R."/>
            <person name="Albertsen M."/>
            <person name="Michael Karst S."/>
            <person name="Rossetti S."/>
            <person name="Lund Nielsen J."/>
            <person name="Tandoi V."/>
            <person name="James Seviour R."/>
            <person name="Nielsen P.H."/>
        </authorList>
    </citation>
    <scope>NUCLEOTIDE SEQUENCE [LARGE SCALE GENOMIC DNA]</scope>
    <source>
        <strain evidence="12 13">RN1</strain>
    </source>
</reference>
<dbReference type="InterPro" id="IPR001732">
    <property type="entry name" value="UDP-Glc/GDP-Man_DH_N"/>
</dbReference>
<feature type="binding site" evidence="10">
    <location>
        <position position="96"/>
    </location>
    <ligand>
        <name>NAD(+)</name>
        <dbReference type="ChEBI" id="CHEBI:57540"/>
    </ligand>
</feature>
<dbReference type="Pfam" id="PF00984">
    <property type="entry name" value="UDPG_MGDP_dh"/>
    <property type="match status" value="1"/>
</dbReference>
<evidence type="ECO:0000256" key="9">
    <source>
        <dbReference type="PIRSR" id="PIRSR500134-2"/>
    </source>
</evidence>
<dbReference type="SUPFAM" id="SSF52413">
    <property type="entry name" value="UDP-glucose/GDP-mannose dehydrogenase C-terminal domain"/>
    <property type="match status" value="1"/>
</dbReference>
<evidence type="ECO:0000256" key="4">
    <source>
        <dbReference type="ARBA" id="ARBA00023002"/>
    </source>
</evidence>
<name>R4YVW1_9ACTN</name>
<feature type="binding site" evidence="9">
    <location>
        <position position="262"/>
    </location>
    <ligand>
        <name>substrate</name>
    </ligand>
</feature>
<dbReference type="InterPro" id="IPR008927">
    <property type="entry name" value="6-PGluconate_DH-like_C_sf"/>
</dbReference>
<accession>R4YVW1</accession>
<feature type="binding site" evidence="10">
    <location>
        <position position="160"/>
    </location>
    <ligand>
        <name>NAD(+)</name>
        <dbReference type="ChEBI" id="CHEBI:57540"/>
    </ligand>
</feature>
<dbReference type="Pfam" id="PF03721">
    <property type="entry name" value="UDPG_MGDP_dh_N"/>
    <property type="match status" value="1"/>
</dbReference>
<dbReference type="PANTHER" id="PTHR43750">
    <property type="entry name" value="UDP-GLUCOSE 6-DEHYDROGENASE TUAD"/>
    <property type="match status" value="1"/>
</dbReference>
<comment type="pathway">
    <text evidence="1">Nucleotide-sugar biosynthesis; UDP-alpha-D-glucuronate biosynthesis; UDP-alpha-D-glucuronate from UDP-alpha-D-glucose: step 1/1.</text>
</comment>
<dbReference type="Pfam" id="PF03720">
    <property type="entry name" value="UDPG_MGDP_dh_C"/>
    <property type="match status" value="1"/>
</dbReference>
<dbReference type="PANTHER" id="PTHR43750:SF3">
    <property type="entry name" value="UDP-GLUCOSE 6-DEHYDROGENASE TUAD"/>
    <property type="match status" value="1"/>
</dbReference>
<dbReference type="SUPFAM" id="SSF48179">
    <property type="entry name" value="6-phosphogluconate dehydrogenase C-terminal domain-like"/>
    <property type="match status" value="1"/>
</dbReference>
<dbReference type="RefSeq" id="WP_012222857.1">
    <property type="nucleotide sequence ID" value="NZ_HG422565.1"/>
</dbReference>
<feature type="binding site" evidence="10">
    <location>
        <position position="268"/>
    </location>
    <ligand>
        <name>NAD(+)</name>
        <dbReference type="ChEBI" id="CHEBI:57540"/>
    </ligand>
</feature>
<feature type="binding site" evidence="9">
    <location>
        <begin position="157"/>
        <end position="160"/>
    </location>
    <ligand>
        <name>substrate</name>
    </ligand>
</feature>
<feature type="domain" description="UDP-glucose/GDP-mannose dehydrogenase C-terminal" evidence="11">
    <location>
        <begin position="319"/>
        <end position="421"/>
    </location>
</feature>
<dbReference type="EC" id="1.1.1.22" evidence="3 7"/>
<dbReference type="STRING" id="1229780.BN381_10176"/>
<evidence type="ECO:0000256" key="5">
    <source>
        <dbReference type="ARBA" id="ARBA00023027"/>
    </source>
</evidence>
<evidence type="ECO:0000256" key="1">
    <source>
        <dbReference type="ARBA" id="ARBA00004701"/>
    </source>
</evidence>
<dbReference type="PIRSF" id="PIRSF500134">
    <property type="entry name" value="UDPglc_DH_bac"/>
    <property type="match status" value="1"/>
</dbReference>
<dbReference type="InterPro" id="IPR014026">
    <property type="entry name" value="UDP-Glc/GDP-Man_DH_dimer"/>
</dbReference>
<evidence type="ECO:0000313" key="12">
    <source>
        <dbReference type="EMBL" id="CCM61945.1"/>
    </source>
</evidence>
<feature type="binding site" evidence="10">
    <location>
        <position position="45"/>
    </location>
    <ligand>
        <name>NAD(+)</name>
        <dbReference type="ChEBI" id="CHEBI:57540"/>
    </ligand>
</feature>
<dbReference type="UniPathway" id="UPA00038">
    <property type="reaction ID" value="UER00491"/>
</dbReference>
<evidence type="ECO:0000259" key="11">
    <source>
        <dbReference type="SMART" id="SM00984"/>
    </source>
</evidence>
<dbReference type="InterPro" id="IPR036220">
    <property type="entry name" value="UDP-Glc/GDP-Man_DH_C_sf"/>
</dbReference>
<feature type="binding site" evidence="9">
    <location>
        <position position="326"/>
    </location>
    <ligand>
        <name>substrate</name>
    </ligand>
</feature>
<evidence type="ECO:0000256" key="10">
    <source>
        <dbReference type="PIRSR" id="PIRSR500134-3"/>
    </source>
</evidence>
<evidence type="ECO:0000256" key="7">
    <source>
        <dbReference type="PIRNR" id="PIRNR000124"/>
    </source>
</evidence>
<evidence type="ECO:0000256" key="3">
    <source>
        <dbReference type="ARBA" id="ARBA00012954"/>
    </source>
</evidence>
<dbReference type="SUPFAM" id="SSF51735">
    <property type="entry name" value="NAD(P)-binding Rossmann-fold domains"/>
    <property type="match status" value="1"/>
</dbReference>
<protein>
    <recommendedName>
        <fullName evidence="3 7">UDP-glucose 6-dehydrogenase</fullName>
        <ecNumber evidence="3 7">1.1.1.22</ecNumber>
    </recommendedName>
</protein>